<feature type="transmembrane region" description="Helical" evidence="1">
    <location>
        <begin position="490"/>
        <end position="511"/>
    </location>
</feature>
<dbReference type="PANTHER" id="PTHR31061:SF24">
    <property type="entry name" value="LD22376P"/>
    <property type="match status" value="1"/>
</dbReference>
<feature type="transmembrane region" description="Helical" evidence="1">
    <location>
        <begin position="455"/>
        <end position="478"/>
    </location>
</feature>
<feature type="transmembrane region" description="Helical" evidence="1">
    <location>
        <begin position="523"/>
        <end position="544"/>
    </location>
</feature>
<evidence type="ECO:0000313" key="2">
    <source>
        <dbReference type="Proteomes" id="UP000695007"/>
    </source>
</evidence>
<feature type="transmembrane region" description="Helical" evidence="1">
    <location>
        <begin position="178"/>
        <end position="199"/>
    </location>
</feature>
<evidence type="ECO:0000256" key="1">
    <source>
        <dbReference type="SAM" id="Phobius"/>
    </source>
</evidence>
<keyword evidence="1" id="KW-1133">Transmembrane helix</keyword>
<keyword evidence="2" id="KW-1185">Reference proteome</keyword>
<reference evidence="3" key="1">
    <citation type="submission" date="2025-08" db="UniProtKB">
        <authorList>
            <consortium name="RefSeq"/>
        </authorList>
    </citation>
    <scope>IDENTIFICATION</scope>
</reference>
<protein>
    <submittedName>
        <fullName evidence="3">Heparan-alpha-glucosaminide N-acetyltransferase-like</fullName>
    </submittedName>
</protein>
<name>A0AAJ7DYV7_9HYME</name>
<dbReference type="PANTHER" id="PTHR31061">
    <property type="entry name" value="LD22376P"/>
    <property type="match status" value="1"/>
</dbReference>
<gene>
    <name evidence="3" type="primary">LOC105365077</name>
</gene>
<sequence>MEMERSCTFDELNFDEACVILKSNINLPNLWLYTLSSDCIKCPYSRAAMIESEIISMKVKSARSQYWRIIETDKHEEYIPAWDENGLYCQLSPNIGEFGIYELTVDYNNSYSFVANKQPVNSHLPLVIILGLIALFLCVLSILKIIFNCVKRCRSKDVQIETVESSSSKPRLRSLDTVRGMSILLMIFVNNGAGGYVFLEHATWNGLFVGDLVFPCFLWIMGVCIPLSISSQLTRGTSRFSICCAIVKRSFYLFFIGISLNTLGGKNQLESIRIFGVLQRFSVCYLVTAMIYLLLVSPCTHLGSKVVYEILILMPQWIIAFFILLAHCVIIFLLPVPDCPKGYLGPGGRHDAGKYWNCVGGAAGYVDKVLLGVNHIYQFPTANSVYGSGPFDPEGVLGCLTSIFQVFLGIQAGQILCHYEDWKNRIARWLVWALIFGVIGLSLHFTEIIPVNKNLWSVSFVMVTTSFSLGLLSACYFLVDVIGVWEGGPFRIPGMNALVMYIGHQVFYEMFPFHWRIGKMNTHSWLMAESLWCIVLWTCIAYTLHWKKLYVTL</sequence>
<keyword evidence="1" id="KW-0472">Membrane</keyword>
<organism evidence="2 3">
    <name type="scientific">Ceratosolen solmsi marchali</name>
    <dbReference type="NCBI Taxonomy" id="326594"/>
    <lineage>
        <taxon>Eukaryota</taxon>
        <taxon>Metazoa</taxon>
        <taxon>Ecdysozoa</taxon>
        <taxon>Arthropoda</taxon>
        <taxon>Hexapoda</taxon>
        <taxon>Insecta</taxon>
        <taxon>Pterygota</taxon>
        <taxon>Neoptera</taxon>
        <taxon>Endopterygota</taxon>
        <taxon>Hymenoptera</taxon>
        <taxon>Apocrita</taxon>
        <taxon>Proctotrupomorpha</taxon>
        <taxon>Chalcidoidea</taxon>
        <taxon>Agaonidae</taxon>
        <taxon>Agaoninae</taxon>
        <taxon>Ceratosolen</taxon>
    </lineage>
</organism>
<feature type="transmembrane region" description="Helical" evidence="1">
    <location>
        <begin position="429"/>
        <end position="449"/>
    </location>
</feature>
<dbReference type="AlphaFoldDB" id="A0AAJ7DYV7"/>
<dbReference type="Proteomes" id="UP000695007">
    <property type="component" value="Unplaced"/>
</dbReference>
<dbReference type="GeneID" id="105365077"/>
<keyword evidence="1" id="KW-0812">Transmembrane</keyword>
<feature type="transmembrane region" description="Helical" evidence="1">
    <location>
        <begin position="240"/>
        <end position="260"/>
    </location>
</feature>
<evidence type="ECO:0000313" key="3">
    <source>
        <dbReference type="RefSeq" id="XP_011501463.1"/>
    </source>
</evidence>
<feature type="transmembrane region" description="Helical" evidence="1">
    <location>
        <begin position="272"/>
        <end position="295"/>
    </location>
</feature>
<dbReference type="KEGG" id="csol:105365077"/>
<feature type="transmembrane region" description="Helical" evidence="1">
    <location>
        <begin position="395"/>
        <end position="417"/>
    </location>
</feature>
<feature type="transmembrane region" description="Helical" evidence="1">
    <location>
        <begin position="124"/>
        <end position="147"/>
    </location>
</feature>
<proteinExistence type="predicted"/>
<accession>A0AAJ7DYV7</accession>
<dbReference type="RefSeq" id="XP_011501463.1">
    <property type="nucleotide sequence ID" value="XM_011503161.1"/>
</dbReference>
<feature type="transmembrane region" description="Helical" evidence="1">
    <location>
        <begin position="307"/>
        <end position="334"/>
    </location>
</feature>
<feature type="transmembrane region" description="Helical" evidence="1">
    <location>
        <begin position="205"/>
        <end position="228"/>
    </location>
</feature>